<organism evidence="2 3">
    <name type="scientific">Metschnikowia bicuspidata var. bicuspidata NRRL YB-4993</name>
    <dbReference type="NCBI Taxonomy" id="869754"/>
    <lineage>
        <taxon>Eukaryota</taxon>
        <taxon>Fungi</taxon>
        <taxon>Dikarya</taxon>
        <taxon>Ascomycota</taxon>
        <taxon>Saccharomycotina</taxon>
        <taxon>Pichiomycetes</taxon>
        <taxon>Metschnikowiaceae</taxon>
        <taxon>Metschnikowia</taxon>
    </lineage>
</organism>
<name>A0A1A0H276_9ASCO</name>
<dbReference type="GO" id="GO:0003729">
    <property type="term" value="F:mRNA binding"/>
    <property type="evidence" value="ECO:0007669"/>
    <property type="project" value="TreeGrafter"/>
</dbReference>
<dbReference type="PANTHER" id="PTHR12357:SF89">
    <property type="entry name" value="YTH DOMAIN-CONTAINING FAMILY PROTEIN"/>
    <property type="match status" value="1"/>
</dbReference>
<feature type="domain" description="YTH" evidence="1">
    <location>
        <begin position="138"/>
        <end position="271"/>
    </location>
</feature>
<keyword evidence="3" id="KW-1185">Reference proteome</keyword>
<dbReference type="PROSITE" id="PS50882">
    <property type="entry name" value="YTH"/>
    <property type="match status" value="1"/>
</dbReference>
<sequence>MLLLFDSNLLVFKVPPRSRLKEPCTANTLRNLEIVTELANYTHGIDVVCTPNIWAPEYHDYFGEASRSVSETTIPTSATTPSSVSIFSSVSINSSNSQGWWPDDSDYFDLPDTAPSQPEFKRSFFRSEGKPFDVGESARFFVIKSYSSLDVQASIRNGIWASTELGNKRLDKAFRESQGGVYLFFSVNGSAKFCGVARMQSAIDFTQASDIWVESSRWKGIFPVEWLIVKEIPNRLLRHLRVYLNENKPVANSRDTQELPFDIGIAMMGTFDTYID</sequence>
<dbReference type="InterPro" id="IPR007275">
    <property type="entry name" value="YTH_domain"/>
</dbReference>
<accession>A0A1A0H276</accession>
<comment type="caution">
    <text evidence="2">The sequence shown here is derived from an EMBL/GenBank/DDBJ whole genome shotgun (WGS) entry which is preliminary data.</text>
</comment>
<dbReference type="EMBL" id="LXTC01000009">
    <property type="protein sequence ID" value="OBA18055.1"/>
    <property type="molecule type" value="Genomic_DNA"/>
</dbReference>
<protein>
    <submittedName>
        <fullName evidence="2">YTH-domain-containing protein</fullName>
    </submittedName>
</protein>
<dbReference type="CDD" id="cd21134">
    <property type="entry name" value="YTH"/>
    <property type="match status" value="1"/>
</dbReference>
<reference evidence="2 3" key="1">
    <citation type="submission" date="2016-05" db="EMBL/GenBank/DDBJ databases">
        <title>Comparative genomics of biotechnologically important yeasts.</title>
        <authorList>
            <consortium name="DOE Joint Genome Institute"/>
            <person name="Riley R."/>
            <person name="Haridas S."/>
            <person name="Wolfe K.H."/>
            <person name="Lopes M.R."/>
            <person name="Hittinger C.T."/>
            <person name="Goker M."/>
            <person name="Salamov A."/>
            <person name="Wisecaver J."/>
            <person name="Long T.M."/>
            <person name="Aerts A.L."/>
            <person name="Barry K."/>
            <person name="Choi C."/>
            <person name="Clum A."/>
            <person name="Coughlan A.Y."/>
            <person name="Deshpande S."/>
            <person name="Douglass A.P."/>
            <person name="Hanson S.J."/>
            <person name="Klenk H.-P."/>
            <person name="LaButti K."/>
            <person name="Lapidus A."/>
            <person name="Lindquist E."/>
            <person name="Lipzen A."/>
            <person name="Meier-kolthoff J.P."/>
            <person name="Ohm R.A."/>
            <person name="Otillar R.P."/>
            <person name="Pangilinan J."/>
            <person name="Peng Y."/>
            <person name="Rokas A."/>
            <person name="Rosa C.A."/>
            <person name="Scheuner C."/>
            <person name="Sibirny A.A."/>
            <person name="Slot J.C."/>
            <person name="Stielow J.B."/>
            <person name="Sun H."/>
            <person name="Kurtzman C.P."/>
            <person name="Blackwell M."/>
            <person name="Grigoriev I.V."/>
            <person name="Jeffries T.W."/>
        </authorList>
    </citation>
    <scope>NUCLEOTIDE SEQUENCE [LARGE SCALE GENOMIC DNA]</scope>
    <source>
        <strain evidence="2 3">NRRL YB-4993</strain>
    </source>
</reference>
<dbReference type="InterPro" id="IPR045168">
    <property type="entry name" value="YTH_prot"/>
</dbReference>
<evidence type="ECO:0000259" key="1">
    <source>
        <dbReference type="PROSITE" id="PS50882"/>
    </source>
</evidence>
<proteinExistence type="predicted"/>
<dbReference type="Pfam" id="PF04146">
    <property type="entry name" value="YTH"/>
    <property type="match status" value="1"/>
</dbReference>
<dbReference type="Gene3D" id="3.10.590.10">
    <property type="entry name" value="ph1033 like domains"/>
    <property type="match status" value="1"/>
</dbReference>
<dbReference type="GO" id="GO:0061157">
    <property type="term" value="P:mRNA destabilization"/>
    <property type="evidence" value="ECO:0007669"/>
    <property type="project" value="TreeGrafter"/>
</dbReference>
<dbReference type="OrthoDB" id="306690at2759"/>
<dbReference type="RefSeq" id="XP_018709450.1">
    <property type="nucleotide sequence ID" value="XM_018856400.1"/>
</dbReference>
<dbReference type="AlphaFoldDB" id="A0A1A0H276"/>
<gene>
    <name evidence="2" type="ORF">METBIDRAFT_33800</name>
</gene>
<dbReference type="PANTHER" id="PTHR12357">
    <property type="entry name" value="YTH YT521-B HOMOLOGY DOMAIN-CONTAINING"/>
    <property type="match status" value="1"/>
</dbReference>
<evidence type="ECO:0000313" key="3">
    <source>
        <dbReference type="Proteomes" id="UP000092555"/>
    </source>
</evidence>
<evidence type="ECO:0000313" key="2">
    <source>
        <dbReference type="EMBL" id="OBA18055.1"/>
    </source>
</evidence>
<dbReference type="STRING" id="869754.A0A1A0H276"/>
<dbReference type="GeneID" id="30029376"/>
<dbReference type="Proteomes" id="UP000092555">
    <property type="component" value="Unassembled WGS sequence"/>
</dbReference>
<dbReference type="GO" id="GO:1990247">
    <property type="term" value="F:N6-methyladenosine-containing RNA reader activity"/>
    <property type="evidence" value="ECO:0007669"/>
    <property type="project" value="TreeGrafter"/>
</dbReference>
<dbReference type="GO" id="GO:0005737">
    <property type="term" value="C:cytoplasm"/>
    <property type="evidence" value="ECO:0007669"/>
    <property type="project" value="TreeGrafter"/>
</dbReference>